<keyword evidence="1" id="KW-0175">Coiled coil</keyword>
<comment type="caution">
    <text evidence="3">The sequence shown here is derived from an EMBL/GenBank/DDBJ whole genome shotgun (WGS) entry which is preliminary data.</text>
</comment>
<evidence type="ECO:0000256" key="2">
    <source>
        <dbReference type="SAM" id="MobiDB-lite"/>
    </source>
</evidence>
<feature type="compositionally biased region" description="Basic and acidic residues" evidence="2">
    <location>
        <begin position="79"/>
        <end position="107"/>
    </location>
</feature>
<evidence type="ECO:0000313" key="4">
    <source>
        <dbReference type="Proteomes" id="UP001222027"/>
    </source>
</evidence>
<dbReference type="Proteomes" id="UP001222027">
    <property type="component" value="Unassembled WGS sequence"/>
</dbReference>
<dbReference type="EMBL" id="JAQQAF010000004">
    <property type="protein sequence ID" value="KAJ8491560.1"/>
    <property type="molecule type" value="Genomic_DNA"/>
</dbReference>
<name>A0AAV8R7Y2_ENSVE</name>
<sequence length="385" mass="43321">MYRAVAKRYDQVSKDLHKNIQSELSPEGSVSGSDLVSDPSPSSLHSKKLNSELLKQTKPNSVTDGFDFFLGSGGNSDLSKGDSDEPRSSISESDRATESDNANERNGDGVTSRLQQRVRELEDELHESMEELKVQEENSYHDHCSSKILSLEEHLSTANEKLRNAATEIENLKEKLEGTNVSSETKVIELNLEKKKVFDLEEHSVMLQNKVLGLVKETEDLKGAAEIVAKQYEEKSSLEAGILDLEAVNWELKAEAEKKWKENLILEAHISELENAIQELKSSTTSSVDKILREKSSLEAEVLTLSQSNAFLQAKFVMLNHQMRQLEADKTQERDGKDKHITELNETVDSFEAKVELLTTEKEGLASLMDSLVKYVERRDDRILQ</sequence>
<evidence type="ECO:0000256" key="1">
    <source>
        <dbReference type="SAM" id="Coils"/>
    </source>
</evidence>
<organism evidence="3 4">
    <name type="scientific">Ensete ventricosum</name>
    <name type="common">Abyssinian banana</name>
    <name type="synonym">Musa ensete</name>
    <dbReference type="NCBI Taxonomy" id="4639"/>
    <lineage>
        <taxon>Eukaryota</taxon>
        <taxon>Viridiplantae</taxon>
        <taxon>Streptophyta</taxon>
        <taxon>Embryophyta</taxon>
        <taxon>Tracheophyta</taxon>
        <taxon>Spermatophyta</taxon>
        <taxon>Magnoliopsida</taxon>
        <taxon>Liliopsida</taxon>
        <taxon>Zingiberales</taxon>
        <taxon>Musaceae</taxon>
        <taxon>Ensete</taxon>
    </lineage>
</organism>
<feature type="region of interest" description="Disordered" evidence="2">
    <location>
        <begin position="1"/>
        <end position="113"/>
    </location>
</feature>
<protein>
    <recommendedName>
        <fullName evidence="5">NAB domain-containing protein</fullName>
    </recommendedName>
</protein>
<feature type="compositionally biased region" description="Low complexity" evidence="2">
    <location>
        <begin position="28"/>
        <end position="44"/>
    </location>
</feature>
<evidence type="ECO:0008006" key="5">
    <source>
        <dbReference type="Google" id="ProtNLM"/>
    </source>
</evidence>
<feature type="compositionally biased region" description="Basic and acidic residues" evidence="2">
    <location>
        <begin position="7"/>
        <end position="20"/>
    </location>
</feature>
<accession>A0AAV8R7Y2</accession>
<proteinExistence type="predicted"/>
<feature type="compositionally biased region" description="Polar residues" evidence="2">
    <location>
        <begin position="53"/>
        <end position="63"/>
    </location>
</feature>
<feature type="coiled-coil region" evidence="1">
    <location>
        <begin position="309"/>
        <end position="361"/>
    </location>
</feature>
<dbReference type="AlphaFoldDB" id="A0AAV8R7Y2"/>
<keyword evidence="4" id="KW-1185">Reference proteome</keyword>
<reference evidence="3 4" key="1">
    <citation type="submission" date="2022-12" db="EMBL/GenBank/DDBJ databases">
        <title>Chromosome-scale assembly of the Ensete ventricosum genome.</title>
        <authorList>
            <person name="Dussert Y."/>
            <person name="Stocks J."/>
            <person name="Wendawek A."/>
            <person name="Woldeyes F."/>
            <person name="Nichols R.A."/>
            <person name="Borrell J.S."/>
        </authorList>
    </citation>
    <scope>NUCLEOTIDE SEQUENCE [LARGE SCALE GENOMIC DNA]</scope>
    <source>
        <strain evidence="4">cv. Maze</strain>
        <tissue evidence="3">Seeds</tissue>
    </source>
</reference>
<gene>
    <name evidence="3" type="ORF">OPV22_013281</name>
</gene>
<evidence type="ECO:0000313" key="3">
    <source>
        <dbReference type="EMBL" id="KAJ8491560.1"/>
    </source>
</evidence>